<feature type="domain" description="CobW C-terminal" evidence="2">
    <location>
        <begin position="253"/>
        <end position="373"/>
    </location>
</feature>
<dbReference type="Gene3D" id="3.40.50.300">
    <property type="entry name" value="P-loop containing nucleotide triphosphate hydrolases"/>
    <property type="match status" value="1"/>
</dbReference>
<name>A0AA40X3C5_9GAMM</name>
<proteinExistence type="predicted"/>
<reference evidence="3" key="2">
    <citation type="submission" date="2022-09" db="EMBL/GenBank/DDBJ databases">
        <title>Rouxiella aceris sp. nov., isolated from tree sap and emended description of the genus Rhouxiella.</title>
        <authorList>
            <person name="Kim I.S."/>
        </authorList>
    </citation>
    <scope>NUCLEOTIDE SEQUENCE</scope>
    <source>
        <strain evidence="3">SAP-2</strain>
    </source>
</reference>
<protein>
    <submittedName>
        <fullName evidence="3">GTP-binding protein</fullName>
    </submittedName>
</protein>
<accession>A0AA40X3C5</accession>
<dbReference type="RefSeq" id="WP_194978421.1">
    <property type="nucleotide sequence ID" value="NZ_JADMKS010000006.1"/>
</dbReference>
<evidence type="ECO:0000313" key="4">
    <source>
        <dbReference type="Proteomes" id="UP000705283"/>
    </source>
</evidence>
<comment type="caution">
    <text evidence="3">The sequence shown here is derived from an EMBL/GenBank/DDBJ whole genome shotgun (WGS) entry which is preliminary data.</text>
</comment>
<dbReference type="SMART" id="SM00833">
    <property type="entry name" value="CobW_C"/>
    <property type="match status" value="1"/>
</dbReference>
<dbReference type="InterPro" id="IPR011629">
    <property type="entry name" value="CobW-like_C"/>
</dbReference>
<dbReference type="Proteomes" id="UP000705283">
    <property type="component" value="Unassembled WGS sequence"/>
</dbReference>
<dbReference type="Pfam" id="PF02492">
    <property type="entry name" value="cobW"/>
    <property type="match status" value="1"/>
</dbReference>
<evidence type="ECO:0000313" key="3">
    <source>
        <dbReference type="EMBL" id="MBF6637942.1"/>
    </source>
</evidence>
<dbReference type="PANTHER" id="PTHR43603">
    <property type="entry name" value="COBW DOMAIN-CONTAINING PROTEIN DDB_G0274527"/>
    <property type="match status" value="1"/>
</dbReference>
<organism evidence="3 4">
    <name type="scientific">Rouxiella silvae</name>
    <dbReference type="NCBI Taxonomy" id="1646373"/>
    <lineage>
        <taxon>Bacteria</taxon>
        <taxon>Pseudomonadati</taxon>
        <taxon>Pseudomonadota</taxon>
        <taxon>Gammaproteobacteria</taxon>
        <taxon>Enterobacterales</taxon>
        <taxon>Yersiniaceae</taxon>
        <taxon>Rouxiella</taxon>
    </lineage>
</organism>
<sequence>MLKTPLIILNGFLGAGKTTLLKSLLYKLRDQKVKLAVIVNDMSELDVDGVIIANTELVSKTRLNFVSISATSISSEQGIARLDEALNNLHSEFQPDLLLLETSGSSHPAPLLRYFRQHNTVVLKGFLTLADAVMLRDDYRSGEALVEGFQRHMAQGTQGVENLLAEQIMLSSKLLLTKTDRLSASAVQKIAHHLHPLNPYIDIMATQWGEVDLAMLTSLPAYNFHLVAQLLDEMELMRQGRADASAESEDYTLETRVIDDKRPFHPQRLWDTCQQFLGKGVHRSKGFFWMASRDDLALLWNQAAGSINLEFVSYWKAGVLAHVDSGLMAEERLRLEQQVAKQCSRFGDRRCRLTVIGEGAGVAEFTEALKRSFCTEAEISHWQQGGVFNDPWPQRIARLKAK</sequence>
<dbReference type="PANTHER" id="PTHR43603:SF1">
    <property type="entry name" value="ZINC-REGULATED GTPASE METALLOPROTEIN ACTIVATOR 1"/>
    <property type="match status" value="1"/>
</dbReference>
<evidence type="ECO:0000259" key="2">
    <source>
        <dbReference type="SMART" id="SM00833"/>
    </source>
</evidence>
<dbReference type="InterPro" id="IPR003495">
    <property type="entry name" value="CobW/HypB/UreG_nucleotide-bd"/>
</dbReference>
<dbReference type="Pfam" id="PF07683">
    <property type="entry name" value="CobW_C"/>
    <property type="match status" value="1"/>
</dbReference>
<comment type="function">
    <text evidence="1">Zinc chaperone that directly transfers zinc cofactor to target proteins, thereby activating them. Zinc is transferred from the CXCC motif in the GTPase domain to the zinc binding site in target proteins in a process requiring GTP hydrolysis.</text>
</comment>
<gene>
    <name evidence="3" type="ORF">ITX54_14865</name>
</gene>
<dbReference type="InterPro" id="IPR027417">
    <property type="entry name" value="P-loop_NTPase"/>
</dbReference>
<evidence type="ECO:0000256" key="1">
    <source>
        <dbReference type="ARBA" id="ARBA00045658"/>
    </source>
</evidence>
<dbReference type="SUPFAM" id="SSF52540">
    <property type="entry name" value="P-loop containing nucleoside triphosphate hydrolases"/>
    <property type="match status" value="1"/>
</dbReference>
<dbReference type="InterPro" id="IPR051927">
    <property type="entry name" value="Zn_Chap_cDPG_Synth"/>
</dbReference>
<reference evidence="3" key="1">
    <citation type="submission" date="2020-11" db="EMBL/GenBank/DDBJ databases">
        <authorList>
            <person name="Lee S.D."/>
        </authorList>
    </citation>
    <scope>NUCLEOTIDE SEQUENCE</scope>
    <source>
        <strain evidence="3">SAP-2</strain>
    </source>
</reference>
<dbReference type="EMBL" id="JADMKS010000006">
    <property type="protein sequence ID" value="MBF6637942.1"/>
    <property type="molecule type" value="Genomic_DNA"/>
</dbReference>
<dbReference type="AlphaFoldDB" id="A0AA40X3C5"/>